<feature type="transmembrane region" description="Helical" evidence="1">
    <location>
        <begin position="119"/>
        <end position="141"/>
    </location>
</feature>
<proteinExistence type="predicted"/>
<dbReference type="OrthoDB" id="3158487at2759"/>
<evidence type="ECO:0000313" key="2">
    <source>
        <dbReference type="EMBL" id="KAF5368677.1"/>
    </source>
</evidence>
<gene>
    <name evidence="2" type="ORF">D9757_010197</name>
</gene>
<sequence>MYMNSYTAQVPLSFFLPSSVQSPMTGLESPYSLVHPNYALLKTGSEISEDVRCHNRVYQQADNDTSIRYNVKGGQMEIVALFILAVFVACMNHVLFIHLDGKEPGSHTSQFWVTVLKNLFPAAISFLLFTVLKHCLLQVAFHLIQRSSHPLETVDLISSPPGFLNTFLLLFKSSKYISIFNFALLTAITQAVTLTSLFVPGTLTVVPSPPRIVQNLKIPTIDFDLADPNQSSLSINTTSDFLYLEPSQQWRQLVIRAVSSSAAPTWNPPVGCGSACSYSFSYYSAPVLNCIDISGYHGGSPSFTFYNATFAFDFPLGESDPFLEIIYLDHFNATSLPDNGDVDAKHWFPSGARCVYQNATYEATTKFSNNTQISSTYVQEWHDRIYIDRIGEVFNEVFQGYALYRPEMLLVDTSMTQVLLSSLFTLTNSPGTPESFYAELKEPLFTIANNFFGTLALAFVNEQMATTFTDAIVTPDSTEYQYVSWRLGLIYGIVFMFSLMVIAYGLFCLRRNGIVAVFDLPHILEMTAESTRLHESATRPDFGSTLVRGVMVSDLDATRRRKMTLNISG</sequence>
<feature type="transmembrane region" description="Helical" evidence="1">
    <location>
        <begin position="78"/>
        <end position="99"/>
    </location>
</feature>
<keyword evidence="1" id="KW-0472">Membrane</keyword>
<feature type="transmembrane region" description="Helical" evidence="1">
    <location>
        <begin position="179"/>
        <end position="199"/>
    </location>
</feature>
<evidence type="ECO:0008006" key="4">
    <source>
        <dbReference type="Google" id="ProtNLM"/>
    </source>
</evidence>
<comment type="caution">
    <text evidence="2">The sequence shown here is derived from an EMBL/GenBank/DDBJ whole genome shotgun (WGS) entry which is preliminary data.</text>
</comment>
<feature type="transmembrane region" description="Helical" evidence="1">
    <location>
        <begin position="485"/>
        <end position="507"/>
    </location>
</feature>
<reference evidence="2 3" key="1">
    <citation type="journal article" date="2020" name="ISME J.">
        <title>Uncovering the hidden diversity of litter-decomposition mechanisms in mushroom-forming fungi.</title>
        <authorList>
            <person name="Floudas D."/>
            <person name="Bentzer J."/>
            <person name="Ahren D."/>
            <person name="Johansson T."/>
            <person name="Persson P."/>
            <person name="Tunlid A."/>
        </authorList>
    </citation>
    <scope>NUCLEOTIDE SEQUENCE [LARGE SCALE GENOMIC DNA]</scope>
    <source>
        <strain evidence="2 3">CBS 406.79</strain>
    </source>
</reference>
<organism evidence="2 3">
    <name type="scientific">Collybiopsis confluens</name>
    <dbReference type="NCBI Taxonomy" id="2823264"/>
    <lineage>
        <taxon>Eukaryota</taxon>
        <taxon>Fungi</taxon>
        <taxon>Dikarya</taxon>
        <taxon>Basidiomycota</taxon>
        <taxon>Agaricomycotina</taxon>
        <taxon>Agaricomycetes</taxon>
        <taxon>Agaricomycetidae</taxon>
        <taxon>Agaricales</taxon>
        <taxon>Marasmiineae</taxon>
        <taxon>Omphalotaceae</taxon>
        <taxon>Collybiopsis</taxon>
    </lineage>
</organism>
<protein>
    <recommendedName>
        <fullName evidence="4">Transmembrane protein</fullName>
    </recommendedName>
</protein>
<dbReference type="Proteomes" id="UP000518752">
    <property type="component" value="Unassembled WGS sequence"/>
</dbReference>
<keyword evidence="3" id="KW-1185">Reference proteome</keyword>
<name>A0A8H5LT69_9AGAR</name>
<accession>A0A8H5LT69</accession>
<dbReference type="AlphaFoldDB" id="A0A8H5LT69"/>
<keyword evidence="1" id="KW-1133">Transmembrane helix</keyword>
<dbReference type="EMBL" id="JAACJN010000133">
    <property type="protein sequence ID" value="KAF5368677.1"/>
    <property type="molecule type" value="Genomic_DNA"/>
</dbReference>
<evidence type="ECO:0000313" key="3">
    <source>
        <dbReference type="Proteomes" id="UP000518752"/>
    </source>
</evidence>
<keyword evidence="1" id="KW-0812">Transmembrane</keyword>
<evidence type="ECO:0000256" key="1">
    <source>
        <dbReference type="SAM" id="Phobius"/>
    </source>
</evidence>